<dbReference type="PIRSF" id="PIRSF001238">
    <property type="entry name" value="IadA"/>
    <property type="match status" value="1"/>
</dbReference>
<keyword evidence="1" id="KW-0482">Metalloprotease</keyword>
<dbReference type="GO" id="GO:0046872">
    <property type="term" value="F:metal ion binding"/>
    <property type="evidence" value="ECO:0007669"/>
    <property type="project" value="UniProtKB-KW"/>
</dbReference>
<reference evidence="6 7" key="1">
    <citation type="submission" date="2017-06" db="EMBL/GenBank/DDBJ databases">
        <title>Draft Genome Sequence of Natranaerobius trueperi halophilic, alkalithermophilic bacteria from soda lakes.</title>
        <authorList>
            <person name="Zhao B."/>
        </authorList>
    </citation>
    <scope>NUCLEOTIDE SEQUENCE [LARGE SCALE GENOMIC DNA]</scope>
    <source>
        <strain evidence="6 7">DSM 18760</strain>
    </source>
</reference>
<feature type="binding site" evidence="3">
    <location>
        <position position="226"/>
    </location>
    <ligand>
        <name>substrate</name>
    </ligand>
</feature>
<dbReference type="Gene3D" id="3.20.20.140">
    <property type="entry name" value="Metal-dependent hydrolases"/>
    <property type="match status" value="1"/>
</dbReference>
<comment type="function">
    <text evidence="1">Catalyzes the hydrolytic cleavage of a subset of L-isoaspartyl (L-beta-aspartyl) dipeptides. Used to degrade proteins damaged by L-isoaspartyl residues formation.</text>
</comment>
<dbReference type="InterPro" id="IPR006680">
    <property type="entry name" value="Amidohydro-rel"/>
</dbReference>
<dbReference type="GO" id="GO:0016810">
    <property type="term" value="F:hydrolase activity, acting on carbon-nitrogen (but not peptide) bonds"/>
    <property type="evidence" value="ECO:0007669"/>
    <property type="project" value="InterPro"/>
</dbReference>
<feature type="binding site" evidence="3">
    <location>
        <position position="129"/>
    </location>
    <ligand>
        <name>substrate</name>
    </ligand>
</feature>
<dbReference type="PANTHER" id="PTHR11647">
    <property type="entry name" value="HYDRANTOINASE/DIHYDROPYRIMIDINASE FAMILY MEMBER"/>
    <property type="match status" value="1"/>
</dbReference>
<dbReference type="Gene3D" id="2.30.40.10">
    <property type="entry name" value="Urease, subunit C, domain 1"/>
    <property type="match status" value="1"/>
</dbReference>
<dbReference type="SUPFAM" id="SSF51556">
    <property type="entry name" value="Metallo-dependent hydrolases"/>
    <property type="match status" value="1"/>
</dbReference>
<keyword evidence="7" id="KW-1185">Reference proteome</keyword>
<evidence type="ECO:0000256" key="1">
    <source>
        <dbReference type="PIRNR" id="PIRNR001238"/>
    </source>
</evidence>
<feature type="binding site" evidence="4">
    <location>
        <position position="284"/>
    </location>
    <ligand>
        <name>Zn(2+)</name>
        <dbReference type="ChEBI" id="CHEBI:29105"/>
        <label>1</label>
        <note>catalytic</note>
    </ligand>
</feature>
<dbReference type="AlphaFoldDB" id="A0A226BY61"/>
<gene>
    <name evidence="6" type="ORF">CDO51_06090</name>
</gene>
<comment type="PTM">
    <text evidence="1">Carboxylation allows a single lysine to coordinate two zinc ions.</text>
</comment>
<evidence type="ECO:0000313" key="7">
    <source>
        <dbReference type="Proteomes" id="UP000214588"/>
    </source>
</evidence>
<feature type="binding site" evidence="4">
    <location>
        <position position="62"/>
    </location>
    <ligand>
        <name>Zn(2+)</name>
        <dbReference type="ChEBI" id="CHEBI:29105"/>
        <label>1</label>
        <note>catalytic</note>
    </ligand>
</feature>
<feature type="binding site" evidence="3">
    <location>
        <position position="162"/>
    </location>
    <ligand>
        <name>substrate</name>
    </ligand>
</feature>
<feature type="binding site" evidence="4">
    <location>
        <position position="194"/>
    </location>
    <ligand>
        <name>Zn(2+)</name>
        <dbReference type="ChEBI" id="CHEBI:29105"/>
        <label>2</label>
        <note>catalytic</note>
    </ligand>
</feature>
<feature type="binding site" evidence="3">
    <location>
        <begin position="67"/>
        <end position="69"/>
    </location>
    <ligand>
        <name>substrate</name>
    </ligand>
</feature>
<dbReference type="Proteomes" id="UP000214588">
    <property type="component" value="Unassembled WGS sequence"/>
</dbReference>
<feature type="binding site" evidence="4">
    <location>
        <position position="60"/>
    </location>
    <ligand>
        <name>Zn(2+)</name>
        <dbReference type="ChEBI" id="CHEBI:29105"/>
        <label>1</label>
        <note>catalytic</note>
    </ligand>
</feature>
<dbReference type="InterPro" id="IPR032466">
    <property type="entry name" value="Metal_Hydrolase"/>
</dbReference>
<dbReference type="EMBL" id="NIQC01000010">
    <property type="protein sequence ID" value="OWZ83953.1"/>
    <property type="molecule type" value="Genomic_DNA"/>
</dbReference>
<evidence type="ECO:0000256" key="2">
    <source>
        <dbReference type="PIRSR" id="PIRSR001238-1"/>
    </source>
</evidence>
<dbReference type="Pfam" id="PF01979">
    <property type="entry name" value="Amidohydro_1"/>
    <property type="match status" value="1"/>
</dbReference>
<dbReference type="GO" id="GO:0006508">
    <property type="term" value="P:proteolysis"/>
    <property type="evidence" value="ECO:0007669"/>
    <property type="project" value="UniProtKB-KW"/>
</dbReference>
<accession>A0A226BY61</accession>
<dbReference type="PANTHER" id="PTHR11647:SF1">
    <property type="entry name" value="COLLAPSIN RESPONSE MEDIATOR PROTEIN"/>
    <property type="match status" value="1"/>
</dbReference>
<keyword evidence="1 4" id="KW-0862">Zinc</keyword>
<evidence type="ECO:0000313" key="6">
    <source>
        <dbReference type="EMBL" id="OWZ83953.1"/>
    </source>
</evidence>
<dbReference type="InterPro" id="IPR011059">
    <property type="entry name" value="Metal-dep_hydrolase_composite"/>
</dbReference>
<comment type="caution">
    <text evidence="6">The sequence shown here is derived from an EMBL/GenBank/DDBJ whole genome shotgun (WGS) entry which is preliminary data.</text>
</comment>
<feature type="binding site" evidence="3">
    <location>
        <position position="98"/>
    </location>
    <ligand>
        <name>substrate</name>
    </ligand>
</feature>
<proteinExistence type="inferred from homology"/>
<dbReference type="GO" id="GO:0008798">
    <property type="term" value="F:beta-aspartyl-peptidase activity"/>
    <property type="evidence" value="ECO:0007669"/>
    <property type="project" value="InterPro"/>
</dbReference>
<dbReference type="NCBIfam" id="TIGR01975">
    <property type="entry name" value="isoAsp_dipep"/>
    <property type="match status" value="1"/>
</dbReference>
<dbReference type="InterPro" id="IPR010229">
    <property type="entry name" value="Pept_M38_dipep"/>
</dbReference>
<comment type="subcellular location">
    <subcellularLocation>
        <location evidence="1">Cytoplasm</location>
    </subcellularLocation>
</comment>
<keyword evidence="1" id="KW-0645">Protease</keyword>
<dbReference type="RefSeq" id="WP_089023413.1">
    <property type="nucleotide sequence ID" value="NZ_NIQC01000010.1"/>
</dbReference>
<feature type="binding site" evidence="3">
    <location>
        <position position="288"/>
    </location>
    <ligand>
        <name>substrate</name>
    </ligand>
</feature>
<feature type="active site" description="Proton acceptor" evidence="2">
    <location>
        <position position="284"/>
    </location>
</feature>
<dbReference type="InterPro" id="IPR050378">
    <property type="entry name" value="Metallo-dep_Hydrolases_sf"/>
</dbReference>
<evidence type="ECO:0000256" key="3">
    <source>
        <dbReference type="PIRSR" id="PIRSR001238-2"/>
    </source>
</evidence>
<evidence type="ECO:0000259" key="5">
    <source>
        <dbReference type="Pfam" id="PF01979"/>
    </source>
</evidence>
<dbReference type="EC" id="3.4.19.-" evidence="1"/>
<dbReference type="GO" id="GO:0008237">
    <property type="term" value="F:metallopeptidase activity"/>
    <property type="evidence" value="ECO:0007669"/>
    <property type="project" value="UniProtKB-KW"/>
</dbReference>
<organism evidence="6 7">
    <name type="scientific">Natranaerobius trueperi</name>
    <dbReference type="NCBI Taxonomy" id="759412"/>
    <lineage>
        <taxon>Bacteria</taxon>
        <taxon>Bacillati</taxon>
        <taxon>Bacillota</taxon>
        <taxon>Clostridia</taxon>
        <taxon>Natranaerobiales</taxon>
        <taxon>Natranaerobiaceae</taxon>
        <taxon>Natranaerobius</taxon>
    </lineage>
</organism>
<sequence length="387" mass="41968">MLLIKNVSLFSPEYVGKRDILIGEEKVLKISDEINLPGKWDVEVIDGSSLSAGPGLIDQHVHLIGGGGEGGPETRTPEVNLSQFVEGGITTAIGLLGTDGYTRQLESLLMKVKGLRTEGLSAWMFVGSYQIPTPTLTGKVTTDIAQYEEILGVGEIAISDHRSSSPTVQELIKLATETRVGAMLGNKPGAIHIHMGDGKKQFNPILEVVENSDVPLKHFTPTHINRSKRVFDEALEFGKQGGNLDITSGISPDVGFSDAIKPSEAITKLLDEGILLEQITVSSDGNGSMPDFDENGNLRGLLVAPVSSLYKEFRDLTVKENLSLEKSFTIFTKNVADLLELPKKGRISEGCDADIILLDDNYDLKYVISRGNVMMENGEVIKKGTFE</sequence>
<evidence type="ECO:0000256" key="4">
    <source>
        <dbReference type="PIRSR" id="PIRSR001238-3"/>
    </source>
</evidence>
<dbReference type="GO" id="GO:0005737">
    <property type="term" value="C:cytoplasm"/>
    <property type="evidence" value="ECO:0007669"/>
    <property type="project" value="UniProtKB-SubCell"/>
</dbReference>
<keyword evidence="1" id="KW-0378">Hydrolase</keyword>
<name>A0A226BY61_9FIRM</name>
<keyword evidence="1 4" id="KW-0479">Metal-binding</keyword>
<dbReference type="OrthoDB" id="9775607at2"/>
<feature type="domain" description="Amidohydrolase-related" evidence="5">
    <location>
        <begin position="54"/>
        <end position="373"/>
    </location>
</feature>
<comment type="similarity">
    <text evidence="1">Belongs to the peptidase M38 family.</text>
</comment>
<dbReference type="SUPFAM" id="SSF51338">
    <property type="entry name" value="Composite domain of metallo-dependent hydrolases"/>
    <property type="match status" value="1"/>
</dbReference>
<feature type="binding site" evidence="4">
    <location>
        <position position="223"/>
    </location>
    <ligand>
        <name>Zn(2+)</name>
        <dbReference type="ChEBI" id="CHEBI:29105"/>
        <label>2</label>
        <note>catalytic</note>
    </ligand>
</feature>
<comment type="cofactor">
    <cofactor evidence="1 4">
        <name>Zn(2+)</name>
        <dbReference type="ChEBI" id="CHEBI:29105"/>
    </cofactor>
    <text evidence="1 4">Binds 2 Zn(2+) ions per subunit.</text>
</comment>
<protein>
    <recommendedName>
        <fullName evidence="1">Isoaspartyl dipeptidase</fullName>
        <ecNumber evidence="1">3.4.19.-</ecNumber>
    </recommendedName>
</protein>